<feature type="compositionally biased region" description="Basic and acidic residues" evidence="1">
    <location>
        <begin position="237"/>
        <end position="253"/>
    </location>
</feature>
<protein>
    <submittedName>
        <fullName evidence="2">Uncharacterized protein</fullName>
    </submittedName>
</protein>
<reference evidence="2" key="1">
    <citation type="submission" date="2019-04" db="EMBL/GenBank/DDBJ databases">
        <title>Sequencing of skin fungus with MAO and IRED activity.</title>
        <authorList>
            <person name="Marsaioli A.J."/>
            <person name="Bonatto J.M.C."/>
            <person name="Reis Junior O."/>
        </authorList>
    </citation>
    <scope>NUCLEOTIDE SEQUENCE</scope>
    <source>
        <strain evidence="2">28M1</strain>
    </source>
</reference>
<keyword evidence="3" id="KW-1185">Reference proteome</keyword>
<name>A0A9P4WWH0_9PLEO</name>
<sequence length="603" mass="68646">MTSAPSPSLPPRRTEFFILNAGKEAADDVWMFADMIAIIKEMTENFSFTGTAWNLFPYNEYFDSFSKGEHKGEVWWGYKDNKIRSEPLLKFKKGDQPFWKDLDWENIPNLDMMIIQHIEQRKLNPGDRFNVFIIGHSQKANGIEVGNQILKRPALAQALGKMKTGVQVSVIISTCWSGKILNQIRKLGIRHQFVQTSTDDKEPSYGIKRRVTSDPFCRGSSFLTAFLGTMPAWQNDDPAKERTVGEKGVEKSKPNSIPQADTNNALHVHMVEVMYDRYMPFKRIASSEQREEIISPTYPAPLSLYGPSFDAAIMPPSAGSALNVVQKEFDLVSTLASHPRDMKMAEIMGVALSKERSVEVRMETIKELLQGLRWRFAMQERLIVLWDLLKERGFIDAEAIMRRMDLCESNPSVTAVEQAFFLFEYAHDFSDASVTGPKARFSSNSLFGRFEHAITWLAVLILRSGASNVAGAIRFTKETGLLGDFDLEAEIELQEDDFEFKGGRYLLCSDDAARPNDRIGMILPHGESLQRWAAKTINRYADLRRAYCEMFGPDSWPLFAPFTLLMKEIINKPTKIFENVLYNKQAEWMERQSAQSGKMAVLR</sequence>
<evidence type="ECO:0000313" key="3">
    <source>
        <dbReference type="Proteomes" id="UP000758155"/>
    </source>
</evidence>
<feature type="region of interest" description="Disordered" evidence="1">
    <location>
        <begin position="235"/>
        <end position="261"/>
    </location>
</feature>
<organism evidence="2 3">
    <name type="scientific">Didymella heteroderae</name>
    <dbReference type="NCBI Taxonomy" id="1769908"/>
    <lineage>
        <taxon>Eukaryota</taxon>
        <taxon>Fungi</taxon>
        <taxon>Dikarya</taxon>
        <taxon>Ascomycota</taxon>
        <taxon>Pezizomycotina</taxon>
        <taxon>Dothideomycetes</taxon>
        <taxon>Pleosporomycetidae</taxon>
        <taxon>Pleosporales</taxon>
        <taxon>Pleosporineae</taxon>
        <taxon>Didymellaceae</taxon>
        <taxon>Didymella</taxon>
    </lineage>
</organism>
<dbReference type="Proteomes" id="UP000758155">
    <property type="component" value="Unassembled WGS sequence"/>
</dbReference>
<gene>
    <name evidence="2" type="ORF">E8E12_004987</name>
</gene>
<dbReference type="EMBL" id="SWKV01000010">
    <property type="protein sequence ID" value="KAF3043992.1"/>
    <property type="molecule type" value="Genomic_DNA"/>
</dbReference>
<proteinExistence type="predicted"/>
<accession>A0A9P4WWH0</accession>
<evidence type="ECO:0000256" key="1">
    <source>
        <dbReference type="SAM" id="MobiDB-lite"/>
    </source>
</evidence>
<comment type="caution">
    <text evidence="2">The sequence shown here is derived from an EMBL/GenBank/DDBJ whole genome shotgun (WGS) entry which is preliminary data.</text>
</comment>
<dbReference type="OrthoDB" id="3663728at2759"/>
<dbReference type="AlphaFoldDB" id="A0A9P4WWH0"/>
<evidence type="ECO:0000313" key="2">
    <source>
        <dbReference type="EMBL" id="KAF3043992.1"/>
    </source>
</evidence>